<dbReference type="AlphaFoldDB" id="A0AAD6ZH86"/>
<keyword evidence="2" id="KW-1185">Reference proteome</keyword>
<comment type="caution">
    <text evidence="1">The sequence shown here is derived from an EMBL/GenBank/DDBJ whole genome shotgun (WGS) entry which is preliminary data.</text>
</comment>
<organism evidence="1 2">
    <name type="scientific">Mycena albidolilacea</name>
    <dbReference type="NCBI Taxonomy" id="1033008"/>
    <lineage>
        <taxon>Eukaryota</taxon>
        <taxon>Fungi</taxon>
        <taxon>Dikarya</taxon>
        <taxon>Basidiomycota</taxon>
        <taxon>Agaricomycotina</taxon>
        <taxon>Agaricomycetes</taxon>
        <taxon>Agaricomycetidae</taxon>
        <taxon>Agaricales</taxon>
        <taxon>Marasmiineae</taxon>
        <taxon>Mycenaceae</taxon>
        <taxon>Mycena</taxon>
    </lineage>
</organism>
<evidence type="ECO:0000313" key="2">
    <source>
        <dbReference type="Proteomes" id="UP001218218"/>
    </source>
</evidence>
<proteinExistence type="predicted"/>
<sequence length="140" mass="15473">MLGEKNITSSLNGWQNLPNSPTCVNSMQRSHLQSLKNHGNFVRHNERAGGASTHMAAKILFGLHGVVVPKGELAIKVTTWSLNEGPGMFMLSEYPVINPQLSIETVWALLLFVQKGHYINLATDQTIQEAFCMDDQTGDH</sequence>
<dbReference type="Proteomes" id="UP001218218">
    <property type="component" value="Unassembled WGS sequence"/>
</dbReference>
<protein>
    <submittedName>
        <fullName evidence="1">Uncharacterized protein</fullName>
    </submittedName>
</protein>
<accession>A0AAD6ZH86</accession>
<evidence type="ECO:0000313" key="1">
    <source>
        <dbReference type="EMBL" id="KAJ7321662.1"/>
    </source>
</evidence>
<reference evidence="1" key="1">
    <citation type="submission" date="2023-03" db="EMBL/GenBank/DDBJ databases">
        <title>Massive genome expansion in bonnet fungi (Mycena s.s.) driven by repeated elements and novel gene families across ecological guilds.</title>
        <authorList>
            <consortium name="Lawrence Berkeley National Laboratory"/>
            <person name="Harder C.B."/>
            <person name="Miyauchi S."/>
            <person name="Viragh M."/>
            <person name="Kuo A."/>
            <person name="Thoen E."/>
            <person name="Andreopoulos B."/>
            <person name="Lu D."/>
            <person name="Skrede I."/>
            <person name="Drula E."/>
            <person name="Henrissat B."/>
            <person name="Morin E."/>
            <person name="Kohler A."/>
            <person name="Barry K."/>
            <person name="LaButti K."/>
            <person name="Morin E."/>
            <person name="Salamov A."/>
            <person name="Lipzen A."/>
            <person name="Mereny Z."/>
            <person name="Hegedus B."/>
            <person name="Baldrian P."/>
            <person name="Stursova M."/>
            <person name="Weitz H."/>
            <person name="Taylor A."/>
            <person name="Grigoriev I.V."/>
            <person name="Nagy L.G."/>
            <person name="Martin F."/>
            <person name="Kauserud H."/>
        </authorList>
    </citation>
    <scope>NUCLEOTIDE SEQUENCE</scope>
    <source>
        <strain evidence="1">CBHHK002</strain>
    </source>
</reference>
<name>A0AAD6ZH86_9AGAR</name>
<dbReference type="EMBL" id="JARIHO010000050">
    <property type="protein sequence ID" value="KAJ7321662.1"/>
    <property type="molecule type" value="Genomic_DNA"/>
</dbReference>
<gene>
    <name evidence="1" type="ORF">DFH08DRAFT_818523</name>
</gene>